<evidence type="ECO:0000256" key="2">
    <source>
        <dbReference type="ARBA" id="ARBA00022525"/>
    </source>
</evidence>
<dbReference type="AlphaFoldDB" id="A0ABC8C377"/>
<feature type="compositionally biased region" description="Basic and acidic residues" evidence="5">
    <location>
        <begin position="104"/>
        <end position="117"/>
    </location>
</feature>
<evidence type="ECO:0000256" key="5">
    <source>
        <dbReference type="SAM" id="MobiDB-lite"/>
    </source>
</evidence>
<dbReference type="RefSeq" id="WP_084753081.1">
    <property type="nucleotide sequence ID" value="NZ_CP020563.1"/>
</dbReference>
<reference evidence="8 9" key="1">
    <citation type="submission" date="2017-04" db="EMBL/GenBank/DDBJ databases">
        <title>The complete genome sequence of Streptomyces albolongus YIM 101047, the producer of novel bafilomycins and novel odoriferous sesquiterpenoids.</title>
        <authorList>
            <person name="Yin M."/>
            <person name="Jiang Y."/>
        </authorList>
    </citation>
    <scope>NUCLEOTIDE SEQUENCE [LARGE SCALE GENOMIC DNA]</scope>
    <source>
        <strain evidence="8 9">YIM 101047</strain>
    </source>
</reference>
<keyword evidence="9" id="KW-1185">Reference proteome</keyword>
<gene>
    <name evidence="8" type="ORF">B7C62_34685</name>
</gene>
<feature type="transmembrane region" description="Helical" evidence="6">
    <location>
        <begin position="192"/>
        <end position="211"/>
    </location>
</feature>
<keyword evidence="1" id="KW-0134">Cell wall</keyword>
<organism evidence="8 9">
    <name type="scientific">Kitasatospora albolonga</name>
    <dbReference type="NCBI Taxonomy" id="68173"/>
    <lineage>
        <taxon>Bacteria</taxon>
        <taxon>Bacillati</taxon>
        <taxon>Actinomycetota</taxon>
        <taxon>Actinomycetes</taxon>
        <taxon>Kitasatosporales</taxon>
        <taxon>Streptomycetaceae</taxon>
        <taxon>Kitasatospora</taxon>
    </lineage>
</organism>
<feature type="region of interest" description="Disordered" evidence="5">
    <location>
        <begin position="104"/>
        <end position="187"/>
    </location>
</feature>
<feature type="domain" description="Gram-positive cocci surface proteins LPxTG" evidence="7">
    <location>
        <begin position="181"/>
        <end position="219"/>
    </location>
</feature>
<keyword evidence="6" id="KW-1133">Transmembrane helix</keyword>
<dbReference type="PROSITE" id="PS50847">
    <property type="entry name" value="GRAM_POS_ANCHORING"/>
    <property type="match status" value="1"/>
</dbReference>
<keyword evidence="4" id="KW-0572">Peptidoglycan-anchor</keyword>
<name>A0ABC8C377_9ACTN</name>
<feature type="compositionally biased region" description="Low complexity" evidence="5">
    <location>
        <begin position="133"/>
        <end position="170"/>
    </location>
</feature>
<keyword evidence="6" id="KW-0812">Transmembrane</keyword>
<evidence type="ECO:0000256" key="6">
    <source>
        <dbReference type="SAM" id="Phobius"/>
    </source>
</evidence>
<dbReference type="EMBL" id="CP020563">
    <property type="protein sequence ID" value="ARF76866.1"/>
    <property type="molecule type" value="Genomic_DNA"/>
</dbReference>
<evidence type="ECO:0000313" key="8">
    <source>
        <dbReference type="EMBL" id="ARF76866.1"/>
    </source>
</evidence>
<evidence type="ECO:0000256" key="4">
    <source>
        <dbReference type="ARBA" id="ARBA00023088"/>
    </source>
</evidence>
<accession>A0ABC8C377</accession>
<dbReference type="Proteomes" id="UP000192251">
    <property type="component" value="Chromosome"/>
</dbReference>
<evidence type="ECO:0000313" key="9">
    <source>
        <dbReference type="Proteomes" id="UP000192251"/>
    </source>
</evidence>
<dbReference type="KEGG" id="kab:B7C62_34685"/>
<proteinExistence type="predicted"/>
<evidence type="ECO:0000259" key="7">
    <source>
        <dbReference type="PROSITE" id="PS50847"/>
    </source>
</evidence>
<keyword evidence="3" id="KW-0732">Signal</keyword>
<keyword evidence="6" id="KW-0472">Membrane</keyword>
<sequence>MIISRRSWRGAGALVAAAVVGLTGGVISAGPAMAHTPTWSVTCSEVTVDLKDYTSGVPNTVTVSVDGKDLLPTRTFDREFHEKLTLPEHSAPVTVRLVVKDAGEGGKHSLDETKTAEVCEGTTPSPTPPSPTPTVTEPTPTESTPSETPGTQTPEPSTTPSGQPSESAPAVPAPSPTTPDLAETGSSSATPVIGAAALAVLLAGGGILWAVRKRRTSEN</sequence>
<evidence type="ECO:0000256" key="1">
    <source>
        <dbReference type="ARBA" id="ARBA00022512"/>
    </source>
</evidence>
<dbReference type="NCBIfam" id="NF041528">
    <property type="entry name" value="strep_LAETG"/>
    <property type="match status" value="1"/>
</dbReference>
<dbReference type="NCBIfam" id="TIGR01167">
    <property type="entry name" value="LPXTG_anchor"/>
    <property type="match status" value="1"/>
</dbReference>
<keyword evidence="2" id="KW-0964">Secreted</keyword>
<evidence type="ECO:0000256" key="3">
    <source>
        <dbReference type="ARBA" id="ARBA00022729"/>
    </source>
</evidence>
<protein>
    <recommendedName>
        <fullName evidence="7">Gram-positive cocci surface proteins LPxTG domain-containing protein</fullName>
    </recommendedName>
</protein>
<dbReference type="InterPro" id="IPR019931">
    <property type="entry name" value="LPXTG_anchor"/>
</dbReference>